<proteinExistence type="predicted"/>
<dbReference type="Gene3D" id="2.130.10.10">
    <property type="entry name" value="YVTN repeat-like/Quinoprotein amine dehydrogenase"/>
    <property type="match status" value="1"/>
</dbReference>
<protein>
    <submittedName>
        <fullName evidence="3">PQQ_3 domain-containing protein</fullName>
    </submittedName>
</protein>
<organism evidence="3">
    <name type="scientific">Angiostrongylus costaricensis</name>
    <name type="common">Nematode worm</name>
    <dbReference type="NCBI Taxonomy" id="334426"/>
    <lineage>
        <taxon>Eukaryota</taxon>
        <taxon>Metazoa</taxon>
        <taxon>Ecdysozoa</taxon>
        <taxon>Nematoda</taxon>
        <taxon>Chromadorea</taxon>
        <taxon>Rhabditida</taxon>
        <taxon>Rhabditina</taxon>
        <taxon>Rhabditomorpha</taxon>
        <taxon>Strongyloidea</taxon>
        <taxon>Metastrongylidae</taxon>
        <taxon>Angiostrongylus</taxon>
    </lineage>
</organism>
<gene>
    <name evidence="1" type="ORF">ACOC_LOCUS6065</name>
</gene>
<dbReference type="OrthoDB" id="63989at2759"/>
<dbReference type="InterPro" id="IPR015943">
    <property type="entry name" value="WD40/YVTN_repeat-like_dom_sf"/>
</dbReference>
<dbReference type="WBParaSite" id="ACOC_0000606401-mRNA-1">
    <property type="protein sequence ID" value="ACOC_0000606401-mRNA-1"/>
    <property type="gene ID" value="ACOC_0000606401"/>
</dbReference>
<dbReference type="AlphaFoldDB" id="A0A0R3PMF4"/>
<dbReference type="SMART" id="SM00564">
    <property type="entry name" value="PQQ"/>
    <property type="match status" value="3"/>
</dbReference>
<name>A0A0R3PMF4_ANGCS</name>
<dbReference type="EMBL" id="UYYA01003917">
    <property type="protein sequence ID" value="VDM57650.1"/>
    <property type="molecule type" value="Genomic_DNA"/>
</dbReference>
<keyword evidence="2" id="KW-1185">Reference proteome</keyword>
<evidence type="ECO:0000313" key="3">
    <source>
        <dbReference type="WBParaSite" id="ACOC_0000606401-mRNA-1"/>
    </source>
</evidence>
<reference evidence="3" key="1">
    <citation type="submission" date="2017-02" db="UniProtKB">
        <authorList>
            <consortium name="WormBaseParasite"/>
        </authorList>
    </citation>
    <scope>IDENTIFICATION</scope>
</reference>
<reference evidence="1 2" key="2">
    <citation type="submission" date="2018-11" db="EMBL/GenBank/DDBJ databases">
        <authorList>
            <consortium name="Pathogen Informatics"/>
        </authorList>
    </citation>
    <scope>NUCLEOTIDE SEQUENCE [LARGE SCALE GENOMIC DNA]</scope>
    <source>
        <strain evidence="1 2">Costa Rica</strain>
    </source>
</reference>
<dbReference type="STRING" id="334426.A0A0R3PMF4"/>
<dbReference type="Proteomes" id="UP000267027">
    <property type="component" value="Unassembled WGS sequence"/>
</dbReference>
<sequence length="286" mass="31664">MKPTRRPRSTVPSRSATVQRAQQSEYAQLHPLKPMILYFDSRAVVITIDRAFHPVMLRPFLILILSWLGCGLPGDINDVIPRNGFSLGTVLVSTIDGQLSALDTESGETKWTLQGEPVLRSPTVVKQGFTFLPNPRDGSLYTLKEGILKRLPLSIPALVHASPLRSSDGVLYAGQRLNFLSYRLNKIDSLGSKKDVWLEINPLTGAKVETMSSATDRVCPANNHNGIFVGKTEYRISMFDTKSRGKTWNTTFSDYSAHLLPGCSCSTVQVLLSSLFVSFSVFLKVF</sequence>
<evidence type="ECO:0000313" key="1">
    <source>
        <dbReference type="EMBL" id="VDM57650.1"/>
    </source>
</evidence>
<dbReference type="InterPro" id="IPR018391">
    <property type="entry name" value="PQQ_b-propeller_rpt"/>
</dbReference>
<dbReference type="SUPFAM" id="SSF50998">
    <property type="entry name" value="Quinoprotein alcohol dehydrogenase-like"/>
    <property type="match status" value="1"/>
</dbReference>
<evidence type="ECO:0000313" key="2">
    <source>
        <dbReference type="Proteomes" id="UP000267027"/>
    </source>
</evidence>
<dbReference type="InterPro" id="IPR011047">
    <property type="entry name" value="Quinoprotein_ADH-like_sf"/>
</dbReference>
<accession>A0A0R3PMF4</accession>